<dbReference type="Pfam" id="PF22725">
    <property type="entry name" value="GFO_IDH_MocA_C3"/>
    <property type="match status" value="1"/>
</dbReference>
<dbReference type="Gene3D" id="3.40.50.720">
    <property type="entry name" value="NAD(P)-binding Rossmann-like Domain"/>
    <property type="match status" value="1"/>
</dbReference>
<dbReference type="Pfam" id="PF01408">
    <property type="entry name" value="GFO_IDH_MocA"/>
    <property type="match status" value="1"/>
</dbReference>
<dbReference type="Gene3D" id="3.30.360.10">
    <property type="entry name" value="Dihydrodipicolinate Reductase, domain 2"/>
    <property type="match status" value="1"/>
</dbReference>
<comment type="caution">
    <text evidence="4">The sequence shown here is derived from an EMBL/GenBank/DDBJ whole genome shotgun (WGS) entry which is preliminary data.</text>
</comment>
<dbReference type="RefSeq" id="WP_264065504.1">
    <property type="nucleotide sequence ID" value="NZ_JACKTY010000010.1"/>
</dbReference>
<dbReference type="Proteomes" id="UP001526201">
    <property type="component" value="Unassembled WGS sequence"/>
</dbReference>
<evidence type="ECO:0000259" key="2">
    <source>
        <dbReference type="Pfam" id="PF01408"/>
    </source>
</evidence>
<dbReference type="SUPFAM" id="SSF51735">
    <property type="entry name" value="NAD(P)-binding Rossmann-fold domains"/>
    <property type="match status" value="1"/>
</dbReference>
<proteinExistence type="predicted"/>
<feature type="domain" description="Gfo/Idh/MocA-like oxidoreductase N-terminal" evidence="2">
    <location>
        <begin position="12"/>
        <end position="138"/>
    </location>
</feature>
<feature type="domain" description="GFO/IDH/MocA-like oxidoreductase" evidence="3">
    <location>
        <begin position="148"/>
        <end position="292"/>
    </location>
</feature>
<name>A0ABT3C5L0_9MYCO</name>
<dbReference type="PANTHER" id="PTHR43818:SF11">
    <property type="entry name" value="BCDNA.GH03377"/>
    <property type="match status" value="1"/>
</dbReference>
<organism evidence="4 5">
    <name type="scientific">Mycolicibacterium komossense</name>
    <dbReference type="NCBI Taxonomy" id="1779"/>
    <lineage>
        <taxon>Bacteria</taxon>
        <taxon>Bacillati</taxon>
        <taxon>Actinomycetota</taxon>
        <taxon>Actinomycetes</taxon>
        <taxon>Mycobacteriales</taxon>
        <taxon>Mycobacteriaceae</taxon>
        <taxon>Mycolicibacterium</taxon>
    </lineage>
</organism>
<evidence type="ECO:0000313" key="4">
    <source>
        <dbReference type="EMBL" id="MCV7224753.1"/>
    </source>
</evidence>
<gene>
    <name evidence="4" type="ORF">H7J73_01675</name>
</gene>
<dbReference type="InterPro" id="IPR050463">
    <property type="entry name" value="Gfo/Idh/MocA_oxidrdct_glycsds"/>
</dbReference>
<dbReference type="SUPFAM" id="SSF55347">
    <property type="entry name" value="Glyceraldehyde-3-phosphate dehydrogenase-like, C-terminal domain"/>
    <property type="match status" value="1"/>
</dbReference>
<keyword evidence="5" id="KW-1185">Reference proteome</keyword>
<accession>A0ABT3C5L0</accession>
<protein>
    <submittedName>
        <fullName evidence="4">Gfo/Idh/MocA family oxidoreductase</fullName>
    </submittedName>
</protein>
<dbReference type="InterPro" id="IPR055170">
    <property type="entry name" value="GFO_IDH_MocA-like_dom"/>
</dbReference>
<evidence type="ECO:0000259" key="3">
    <source>
        <dbReference type="Pfam" id="PF22725"/>
    </source>
</evidence>
<dbReference type="PANTHER" id="PTHR43818">
    <property type="entry name" value="BCDNA.GH03377"/>
    <property type="match status" value="1"/>
</dbReference>
<dbReference type="EMBL" id="JACKTY010000010">
    <property type="protein sequence ID" value="MCV7224753.1"/>
    <property type="molecule type" value="Genomic_DNA"/>
</dbReference>
<evidence type="ECO:0000313" key="5">
    <source>
        <dbReference type="Proteomes" id="UP001526201"/>
    </source>
</evidence>
<reference evidence="4 5" key="1">
    <citation type="journal article" date="2022" name="BMC Genomics">
        <title>Comparative genome analysis of mycobacteria focusing on tRNA and non-coding RNA.</title>
        <authorList>
            <person name="Behra P.R.K."/>
            <person name="Pettersson B.M.F."/>
            <person name="Ramesh M."/>
            <person name="Das S."/>
            <person name="Dasgupta S."/>
            <person name="Kirsebom L.A."/>
        </authorList>
    </citation>
    <scope>NUCLEOTIDE SEQUENCE [LARGE SCALE GENOMIC DNA]</scope>
    <source>
        <strain evidence="4 5">DSM 44078</strain>
    </source>
</reference>
<dbReference type="InterPro" id="IPR036291">
    <property type="entry name" value="NAD(P)-bd_dom_sf"/>
</dbReference>
<dbReference type="InterPro" id="IPR000683">
    <property type="entry name" value="Gfo/Idh/MocA-like_OxRdtase_N"/>
</dbReference>
<sequence length="392" mass="42283">MQTTPTQDRTLGVAIIGSGLMAKAHTMAWRNVGAVYGSIPVTPRLVVLCDATEDLARDGAMQFGYEKYTTSWEDAVNDPDVDVVDIVTPNWLHQPIAIAAAKAGKHIWCEKPLALTATGAHDMVEAAEQAGVKTLVGFSFVRNPAVTLAKQLIEAGEIGDPVSFVGAHSIAAMVDPETPFTWRQERKLAGAGAIGDLGAHVISIARYLVGDIDMLASTSSIVHPERPLTDGAFGYGEKADGTAPKRSVENDDISLTLMRFANGAIGTIEASRVAIPRGWDLSFTLTGTKGAVRFDQQHIYKLDVALASDGLQQRGFRTLEIGPGHGDFGNLWPIHGANIGNHDLKFFEVHDLIRAIVDDHPVWPDFREGYEVERVIDAIEEGSATGQWVALR</sequence>
<keyword evidence="1" id="KW-0560">Oxidoreductase</keyword>
<evidence type="ECO:0000256" key="1">
    <source>
        <dbReference type="ARBA" id="ARBA00023002"/>
    </source>
</evidence>